<dbReference type="GO" id="GO:0046872">
    <property type="term" value="F:metal ion binding"/>
    <property type="evidence" value="ECO:0007669"/>
    <property type="project" value="UniProtKB-KW"/>
</dbReference>
<feature type="domain" description="S-adenosylmethionine synthetase N-terminal" evidence="10">
    <location>
        <begin position="13"/>
        <end position="107"/>
    </location>
</feature>
<accession>A0A5Q0BK59</accession>
<dbReference type="Gene3D" id="3.30.300.10">
    <property type="match status" value="3"/>
</dbReference>
<dbReference type="Pfam" id="PF02772">
    <property type="entry name" value="S-AdoMet_synt_M"/>
    <property type="match status" value="1"/>
</dbReference>
<evidence type="ECO:0000256" key="4">
    <source>
        <dbReference type="ARBA" id="ARBA00022741"/>
    </source>
</evidence>
<dbReference type="GO" id="GO:0005524">
    <property type="term" value="F:ATP binding"/>
    <property type="evidence" value="ECO:0007669"/>
    <property type="project" value="UniProtKB-KW"/>
</dbReference>
<dbReference type="OrthoDB" id="9801686at2"/>
<evidence type="ECO:0000256" key="6">
    <source>
        <dbReference type="ARBA" id="ARBA00022842"/>
    </source>
</evidence>
<keyword evidence="3" id="KW-0479">Metal-binding</keyword>
<dbReference type="NCBIfam" id="TIGR01034">
    <property type="entry name" value="metK"/>
    <property type="match status" value="1"/>
</dbReference>
<organism evidence="13 14">
    <name type="scientific">Candidatus Methylospira mobilis</name>
    <dbReference type="NCBI Taxonomy" id="1808979"/>
    <lineage>
        <taxon>Bacteria</taxon>
        <taxon>Pseudomonadati</taxon>
        <taxon>Pseudomonadota</taxon>
        <taxon>Gammaproteobacteria</taxon>
        <taxon>Methylococcales</taxon>
        <taxon>Methylococcaceae</taxon>
        <taxon>Candidatus Methylospira</taxon>
    </lineage>
</organism>
<evidence type="ECO:0000256" key="9">
    <source>
        <dbReference type="RuleBase" id="RU004462"/>
    </source>
</evidence>
<dbReference type="KEGG" id="mmob:F6R98_15890"/>
<evidence type="ECO:0000256" key="5">
    <source>
        <dbReference type="ARBA" id="ARBA00022840"/>
    </source>
</evidence>
<reference evidence="13 14" key="1">
    <citation type="submission" date="2019-09" db="EMBL/GenBank/DDBJ databases">
        <title>Ecophysiology of the spiral-shaped methanotroph Methylospira mobilis as revealed by the complete genome sequence.</title>
        <authorList>
            <person name="Oshkin I.Y."/>
            <person name="Dedysh S.N."/>
            <person name="Miroshnikov K."/>
            <person name="Danilova O.V."/>
            <person name="Hakobyan A."/>
            <person name="Liesack W."/>
        </authorList>
    </citation>
    <scope>NUCLEOTIDE SEQUENCE [LARGE SCALE GENOMIC DNA]</scope>
    <source>
        <strain evidence="13 14">Shm1</strain>
    </source>
</reference>
<dbReference type="InterPro" id="IPR022636">
    <property type="entry name" value="S-AdoMet_synthetase_sfam"/>
</dbReference>
<dbReference type="PANTHER" id="PTHR11964">
    <property type="entry name" value="S-ADENOSYLMETHIONINE SYNTHETASE"/>
    <property type="match status" value="1"/>
</dbReference>
<dbReference type="InParanoid" id="A0A5Q0BK59"/>
<evidence type="ECO:0000256" key="1">
    <source>
        <dbReference type="ARBA" id="ARBA00022563"/>
    </source>
</evidence>
<feature type="domain" description="S-adenosylmethionine synthetase C-terminal" evidence="12">
    <location>
        <begin position="251"/>
        <end position="395"/>
    </location>
</feature>
<dbReference type="InterPro" id="IPR022630">
    <property type="entry name" value="S-AdoMet_synt_C"/>
</dbReference>
<evidence type="ECO:0000256" key="3">
    <source>
        <dbReference type="ARBA" id="ARBA00022723"/>
    </source>
</evidence>
<keyword evidence="1" id="KW-0554">One-carbon metabolism</keyword>
<evidence type="ECO:0000256" key="2">
    <source>
        <dbReference type="ARBA" id="ARBA00022679"/>
    </source>
</evidence>
<dbReference type="AlphaFoldDB" id="A0A5Q0BK59"/>
<evidence type="ECO:0000259" key="11">
    <source>
        <dbReference type="Pfam" id="PF02772"/>
    </source>
</evidence>
<dbReference type="PIRSF" id="PIRSF000497">
    <property type="entry name" value="MAT"/>
    <property type="match status" value="1"/>
</dbReference>
<dbReference type="EC" id="2.5.1.6" evidence="8"/>
<feature type="domain" description="S-adenosylmethionine synthetase central" evidence="11">
    <location>
        <begin position="127"/>
        <end position="247"/>
    </location>
</feature>
<keyword evidence="14" id="KW-1185">Reference proteome</keyword>
<evidence type="ECO:0000259" key="10">
    <source>
        <dbReference type="Pfam" id="PF00438"/>
    </source>
</evidence>
<dbReference type="GO" id="GO:0004478">
    <property type="term" value="F:methionine adenosyltransferase activity"/>
    <property type="evidence" value="ECO:0007669"/>
    <property type="project" value="UniProtKB-UniRule"/>
</dbReference>
<dbReference type="GO" id="GO:0006556">
    <property type="term" value="P:S-adenosylmethionine biosynthetic process"/>
    <property type="evidence" value="ECO:0007669"/>
    <property type="project" value="UniProtKB-UniRule"/>
</dbReference>
<dbReference type="CDD" id="cd18079">
    <property type="entry name" value="S-AdoMet_synt"/>
    <property type="match status" value="1"/>
</dbReference>
<keyword evidence="2 13" id="KW-0808">Transferase</keyword>
<dbReference type="InterPro" id="IPR002133">
    <property type="entry name" value="S-AdoMet_synthetase"/>
</dbReference>
<evidence type="ECO:0000256" key="7">
    <source>
        <dbReference type="ARBA" id="ARBA00022958"/>
    </source>
</evidence>
<name>A0A5Q0BK59_9GAMM</name>
<evidence type="ECO:0000256" key="8">
    <source>
        <dbReference type="NCBIfam" id="TIGR01034"/>
    </source>
</evidence>
<evidence type="ECO:0000259" key="12">
    <source>
        <dbReference type="Pfam" id="PF02773"/>
    </source>
</evidence>
<keyword evidence="4" id="KW-0547">Nucleotide-binding</keyword>
<sequence length="404" mass="43950">MREVKCVTTKKTYLFSSEAVTQGHPDRLCDTISDALVDEFLKQDPYSRIVAESAISKGVIFVAARYASLGNVDIPEVARSVISGAGYTPEEYDVADSTVVTSLITMSPDQRCQVDEAELKDGELDKLTARNQITLFGYACNHTPELMPLPISLANHLAAELVLARQDGRMPYLSPDCTVQAGVIFDKGQPVGISNITLIAGLQRPKGADEHTLIQDFKNRVVQNVFASAAVVPDAKTEYFVNPAGVFPKSGPSSHSGMTGRKTDSNTYGCFARHSGSALSGKDPSRIDRVGAYAARYAAKNVVAAGLADACEIQLSYSLGHAAPVSIQVQTFGSSKVAETVIQKKVETIFDFRLGAIVRDFGLRHLPLRYKQGFYRKLAAHGHFGDSFLKLPWEKIDRTDDLIK</sequence>
<dbReference type="InterPro" id="IPR022629">
    <property type="entry name" value="S-AdoMet_synt_central"/>
</dbReference>
<protein>
    <recommendedName>
        <fullName evidence="8">Methionine adenosyltransferase</fullName>
        <ecNumber evidence="8">2.5.1.6</ecNumber>
    </recommendedName>
</protein>
<keyword evidence="6" id="KW-0460">Magnesium</keyword>
<dbReference type="SUPFAM" id="SSF55973">
    <property type="entry name" value="S-adenosylmethionine synthetase"/>
    <property type="match status" value="3"/>
</dbReference>
<evidence type="ECO:0000313" key="13">
    <source>
        <dbReference type="EMBL" id="QFY43929.1"/>
    </source>
</evidence>
<dbReference type="Proteomes" id="UP000325755">
    <property type="component" value="Chromosome"/>
</dbReference>
<keyword evidence="7" id="KW-0630">Potassium</keyword>
<comment type="similarity">
    <text evidence="9">Belongs to the AdoMet synthase family.</text>
</comment>
<evidence type="ECO:0000313" key="14">
    <source>
        <dbReference type="Proteomes" id="UP000325755"/>
    </source>
</evidence>
<gene>
    <name evidence="13" type="ORF">F6R98_15890</name>
</gene>
<dbReference type="Pfam" id="PF00438">
    <property type="entry name" value="S-AdoMet_synt_N"/>
    <property type="match status" value="1"/>
</dbReference>
<keyword evidence="5" id="KW-0067">ATP-binding</keyword>
<dbReference type="GO" id="GO:0006730">
    <property type="term" value="P:one-carbon metabolic process"/>
    <property type="evidence" value="ECO:0007669"/>
    <property type="project" value="UniProtKB-KW"/>
</dbReference>
<dbReference type="EMBL" id="CP044205">
    <property type="protein sequence ID" value="QFY43929.1"/>
    <property type="molecule type" value="Genomic_DNA"/>
</dbReference>
<proteinExistence type="inferred from homology"/>
<dbReference type="Pfam" id="PF02773">
    <property type="entry name" value="S-AdoMet_synt_C"/>
    <property type="match status" value="1"/>
</dbReference>
<dbReference type="InterPro" id="IPR022628">
    <property type="entry name" value="S-AdoMet_synt_N"/>
</dbReference>